<gene>
    <name evidence="2" type="ORF">Din_047808</name>
</gene>
<dbReference type="PROSITE" id="PS50004">
    <property type="entry name" value="C2"/>
    <property type="match status" value="1"/>
</dbReference>
<dbReference type="CDD" id="cd04051">
    <property type="entry name" value="C2_SRC2_like"/>
    <property type="match status" value="1"/>
</dbReference>
<dbReference type="SUPFAM" id="SSF49562">
    <property type="entry name" value="C2 domain (Calcium/lipid-binding domain, CaLB)"/>
    <property type="match status" value="1"/>
</dbReference>
<accession>A0A5B7CBL5</accession>
<dbReference type="InterPro" id="IPR035892">
    <property type="entry name" value="C2_domain_sf"/>
</dbReference>
<proteinExistence type="predicted"/>
<dbReference type="PANTHER" id="PTHR32246:SF66">
    <property type="entry name" value="C2 DOMAIN-CONTAINING PROTEIN"/>
    <property type="match status" value="1"/>
</dbReference>
<organism evidence="2">
    <name type="scientific">Davidia involucrata</name>
    <name type="common">Dove tree</name>
    <dbReference type="NCBI Taxonomy" id="16924"/>
    <lineage>
        <taxon>Eukaryota</taxon>
        <taxon>Viridiplantae</taxon>
        <taxon>Streptophyta</taxon>
        <taxon>Embryophyta</taxon>
        <taxon>Tracheophyta</taxon>
        <taxon>Spermatophyta</taxon>
        <taxon>Magnoliopsida</taxon>
        <taxon>eudicotyledons</taxon>
        <taxon>Gunneridae</taxon>
        <taxon>Pentapetalae</taxon>
        <taxon>asterids</taxon>
        <taxon>Cornales</taxon>
        <taxon>Nyssaceae</taxon>
        <taxon>Davidia</taxon>
    </lineage>
</organism>
<dbReference type="PANTHER" id="PTHR32246">
    <property type="entry name" value="INGRESSION PROTEIN FIC1"/>
    <property type="match status" value="1"/>
</dbReference>
<dbReference type="SMART" id="SM00239">
    <property type="entry name" value="C2"/>
    <property type="match status" value="1"/>
</dbReference>
<dbReference type="InterPro" id="IPR044750">
    <property type="entry name" value="C2_SRC2/BAP"/>
</dbReference>
<dbReference type="GO" id="GO:0006952">
    <property type="term" value="P:defense response"/>
    <property type="evidence" value="ECO:0007669"/>
    <property type="project" value="InterPro"/>
</dbReference>
<dbReference type="Pfam" id="PF00168">
    <property type="entry name" value="C2"/>
    <property type="match status" value="1"/>
</dbReference>
<evidence type="ECO:0000313" key="2">
    <source>
        <dbReference type="EMBL" id="MPA78367.1"/>
    </source>
</evidence>
<dbReference type="Gene3D" id="2.60.40.150">
    <property type="entry name" value="C2 domain"/>
    <property type="match status" value="1"/>
</dbReference>
<dbReference type="InterPro" id="IPR000008">
    <property type="entry name" value="C2_dom"/>
</dbReference>
<dbReference type="AlphaFoldDB" id="A0A5B7CBL5"/>
<name>A0A5B7CBL5_DAVIN</name>
<evidence type="ECO:0000259" key="1">
    <source>
        <dbReference type="PROSITE" id="PS50004"/>
    </source>
</evidence>
<sequence>MMKNNLRPFIMEITVISAEGLKKNSSTLFSHRRLRPFITLSTAPPYSWRATNGDEHSHVYKTRVDDDGGINPTWGDKFQLPIDPSFLYQTQYSCIYLQLYTKRLMVGQTQLGWCQIPVVDIVDGYSPPGGSVRHLSYRLRARDGSRGHGVVNIAVKLEGSFPVVCPQRPLNSDLTHLPETGLGQTVIGIPVSMLPAGRW</sequence>
<protein>
    <recommendedName>
        <fullName evidence="1">C2 domain-containing protein</fullName>
    </recommendedName>
</protein>
<reference evidence="2" key="1">
    <citation type="submission" date="2019-08" db="EMBL/GenBank/DDBJ databases">
        <title>Reference gene set and small RNA set construction with multiple tissues from Davidia involucrata Baill.</title>
        <authorList>
            <person name="Yang H."/>
            <person name="Zhou C."/>
            <person name="Li G."/>
            <person name="Wang J."/>
            <person name="Gao P."/>
            <person name="Wang M."/>
            <person name="Wang R."/>
            <person name="Zhao Y."/>
        </authorList>
    </citation>
    <scope>NUCLEOTIDE SEQUENCE</scope>
    <source>
        <tissue evidence="2">Mixed with DoveR01_LX</tissue>
    </source>
</reference>
<dbReference type="EMBL" id="GHES01047808">
    <property type="protein sequence ID" value="MPA78367.1"/>
    <property type="molecule type" value="Transcribed_RNA"/>
</dbReference>
<feature type="domain" description="C2" evidence="1">
    <location>
        <begin position="1"/>
        <end position="132"/>
    </location>
</feature>